<evidence type="ECO:0000313" key="2">
    <source>
        <dbReference type="Proteomes" id="UP000233332"/>
    </source>
</evidence>
<dbReference type="Proteomes" id="UP000233332">
    <property type="component" value="Unassembled WGS sequence"/>
</dbReference>
<proteinExistence type="predicted"/>
<sequence length="72" mass="7646">MQDSNTIDCNGLSPAPTVLRIMQALIGRKDSNVPLNVLVGSDCDCARLSVSLGDLADDVQLASNLRQFATIN</sequence>
<dbReference type="AlphaFoldDB" id="A0A2N3L7Q0"/>
<name>A0A2N3L7Q0_9PROT</name>
<gene>
    <name evidence="1" type="ORF">COO92_07860</name>
</gene>
<dbReference type="GeneID" id="98670740"/>
<evidence type="ECO:0000313" key="1">
    <source>
        <dbReference type="EMBL" id="PKR58766.1"/>
    </source>
</evidence>
<organism evidence="1 2">
    <name type="scientific">Thalassospira lohafexi</name>
    <dbReference type="NCBI Taxonomy" id="744227"/>
    <lineage>
        <taxon>Bacteria</taxon>
        <taxon>Pseudomonadati</taxon>
        <taxon>Pseudomonadota</taxon>
        <taxon>Alphaproteobacteria</taxon>
        <taxon>Rhodospirillales</taxon>
        <taxon>Thalassospiraceae</taxon>
        <taxon>Thalassospira</taxon>
    </lineage>
</organism>
<accession>A0A2N3L7Q0</accession>
<dbReference type="RefSeq" id="WP_022734009.1">
    <property type="nucleotide sequence ID" value="NZ_NXGX01000003.1"/>
</dbReference>
<dbReference type="EMBL" id="NXGX01000003">
    <property type="protein sequence ID" value="PKR58766.1"/>
    <property type="molecule type" value="Genomic_DNA"/>
</dbReference>
<protein>
    <submittedName>
        <fullName evidence="1">Uncharacterized protein</fullName>
    </submittedName>
</protein>
<comment type="caution">
    <text evidence="1">The sequence shown here is derived from an EMBL/GenBank/DDBJ whole genome shotgun (WGS) entry which is preliminary data.</text>
</comment>
<keyword evidence="2" id="KW-1185">Reference proteome</keyword>
<reference evidence="1 2" key="1">
    <citation type="submission" date="2017-09" db="EMBL/GenBank/DDBJ databases">
        <title>Biodiversity and function of Thalassospira species in the particle-attached aromatic-hydrocarbon-degrading consortia from the surface seawater of the China South Sea.</title>
        <authorList>
            <person name="Dong C."/>
            <person name="Lai Q."/>
            <person name="Shao Z."/>
        </authorList>
    </citation>
    <scope>NUCLEOTIDE SEQUENCE [LARGE SCALE GENOMIC DNA]</scope>
    <source>
        <strain evidence="1 2">139Z-12</strain>
    </source>
</reference>